<name>A0A1I8BHY8_MELHA</name>
<dbReference type="Proteomes" id="UP000095281">
    <property type="component" value="Unplaced"/>
</dbReference>
<evidence type="ECO:0000313" key="1">
    <source>
        <dbReference type="Proteomes" id="UP000095281"/>
    </source>
</evidence>
<accession>A0A1I8BHY8</accession>
<keyword evidence="1" id="KW-1185">Reference proteome</keyword>
<dbReference type="WBParaSite" id="MhA1_Contig2508.frz3.gene9">
    <property type="protein sequence ID" value="MhA1_Contig2508.frz3.gene9"/>
    <property type="gene ID" value="MhA1_Contig2508.frz3.gene9"/>
</dbReference>
<reference evidence="2" key="1">
    <citation type="submission" date="2016-11" db="UniProtKB">
        <authorList>
            <consortium name="WormBaseParasite"/>
        </authorList>
    </citation>
    <scope>IDENTIFICATION</scope>
</reference>
<sequence length="16" mass="1753">SSNEVSKYKLPELTAS</sequence>
<evidence type="ECO:0000313" key="2">
    <source>
        <dbReference type="WBParaSite" id="MhA1_Contig2508.frz3.gene9"/>
    </source>
</evidence>
<proteinExistence type="predicted"/>
<protein>
    <submittedName>
        <fullName evidence="2">Uncharacterized protein</fullName>
    </submittedName>
</protein>
<dbReference type="AlphaFoldDB" id="A0A1I8BHY8"/>
<organism evidence="1 2">
    <name type="scientific">Meloidogyne hapla</name>
    <name type="common">Root-knot nematode worm</name>
    <dbReference type="NCBI Taxonomy" id="6305"/>
    <lineage>
        <taxon>Eukaryota</taxon>
        <taxon>Metazoa</taxon>
        <taxon>Ecdysozoa</taxon>
        <taxon>Nematoda</taxon>
        <taxon>Chromadorea</taxon>
        <taxon>Rhabditida</taxon>
        <taxon>Tylenchina</taxon>
        <taxon>Tylenchomorpha</taxon>
        <taxon>Tylenchoidea</taxon>
        <taxon>Meloidogynidae</taxon>
        <taxon>Meloidogyninae</taxon>
        <taxon>Meloidogyne</taxon>
    </lineage>
</organism>